<evidence type="ECO:0000313" key="1">
    <source>
        <dbReference type="EMBL" id="MDN4172002.1"/>
    </source>
</evidence>
<organism evidence="1 2">
    <name type="scientific">Nocardioides oceani</name>
    <dbReference type="NCBI Taxonomy" id="3058369"/>
    <lineage>
        <taxon>Bacteria</taxon>
        <taxon>Bacillati</taxon>
        <taxon>Actinomycetota</taxon>
        <taxon>Actinomycetes</taxon>
        <taxon>Propionibacteriales</taxon>
        <taxon>Nocardioidaceae</taxon>
        <taxon>Nocardioides</taxon>
    </lineage>
</organism>
<reference evidence="1" key="1">
    <citation type="submission" date="2023-06" db="EMBL/GenBank/DDBJ databases">
        <title>Draft genome sequence of Nocardioides sp. SOB77.</title>
        <authorList>
            <person name="Zhang G."/>
        </authorList>
    </citation>
    <scope>NUCLEOTIDE SEQUENCE</scope>
    <source>
        <strain evidence="1">SOB77</strain>
    </source>
</reference>
<dbReference type="EMBL" id="JAUHJQ010000001">
    <property type="protein sequence ID" value="MDN4172002.1"/>
    <property type="molecule type" value="Genomic_DNA"/>
</dbReference>
<comment type="caution">
    <text evidence="1">The sequence shown here is derived from an EMBL/GenBank/DDBJ whole genome shotgun (WGS) entry which is preliminary data.</text>
</comment>
<proteinExistence type="predicted"/>
<protein>
    <submittedName>
        <fullName evidence="1">Uncharacterized protein</fullName>
    </submittedName>
</protein>
<dbReference type="RefSeq" id="WP_300950913.1">
    <property type="nucleotide sequence ID" value="NZ_JAUHJQ010000001.1"/>
</dbReference>
<evidence type="ECO:0000313" key="2">
    <source>
        <dbReference type="Proteomes" id="UP001168620"/>
    </source>
</evidence>
<dbReference type="Proteomes" id="UP001168620">
    <property type="component" value="Unassembled WGS sequence"/>
</dbReference>
<keyword evidence="2" id="KW-1185">Reference proteome</keyword>
<gene>
    <name evidence="1" type="ORF">QWY28_03510</name>
</gene>
<accession>A0ABT8FCV7</accession>
<sequence>MTEEQRAALGEDLATWIESLGLEGHLTEAGLPTFRREGGRARWVDPGTGGDLTLAQLQEVEGLLRNEGSEPEHAVPVALVVLRRHAQLRVELLGSPWHDYASLAELRGASLESTRFAVHKAAATHRLLVVPVDERSVVPAFQLTGAGELRPDLAPVLEPLLAARMDPWRVWAWLVRPVALLGGLVPAEAAADPDDADLVLHAAVRLAERVSAGS</sequence>
<name>A0ABT8FCV7_9ACTN</name>